<gene>
    <name evidence="1" type="ORF">EXN66_Car006600</name>
</gene>
<dbReference type="EMBL" id="CM015717">
    <property type="protein sequence ID" value="KAF3690926.1"/>
    <property type="molecule type" value="Genomic_DNA"/>
</dbReference>
<evidence type="ECO:0000313" key="1">
    <source>
        <dbReference type="EMBL" id="KAF3690926.1"/>
    </source>
</evidence>
<dbReference type="Proteomes" id="UP000503349">
    <property type="component" value="Chromosome 6"/>
</dbReference>
<keyword evidence="2" id="KW-1185">Reference proteome</keyword>
<dbReference type="AlphaFoldDB" id="A0A6G1PLP5"/>
<reference evidence="2" key="2">
    <citation type="submission" date="2019-02" db="EMBL/GenBank/DDBJ databases">
        <title>Opniocepnalus argus Var Kimnra genome.</title>
        <authorList>
            <person name="Zhou C."/>
            <person name="Xiao S."/>
        </authorList>
    </citation>
    <scope>NUCLEOTIDE SEQUENCE [LARGE SCALE GENOMIC DNA]</scope>
</reference>
<reference evidence="1 2" key="1">
    <citation type="submission" date="2019-02" db="EMBL/GenBank/DDBJ databases">
        <title>Opniocepnalus argus genome.</title>
        <authorList>
            <person name="Zhou C."/>
            <person name="Xiao S."/>
        </authorList>
    </citation>
    <scope>NUCLEOTIDE SEQUENCE [LARGE SCALE GENOMIC DNA]</scope>
    <source>
        <strain evidence="1">OARG1902GOOAL</strain>
        <tissue evidence="1">Muscle</tissue>
    </source>
</reference>
<sequence length="186" mass="21325">MSMEFIEGSRGICRPIWVLIDPLIYERDLQICWHRLSYKSQEERNSGSLWLLCVRRLWEFEMEDFEEDEQQEVPSSKRLWPVEVVMVVVPKVLKGFWLPPPNTCLNMPSKQLIKMTVGATKAIQDRVTAALSTTLHHVPFSCSIRDKMVLSIQGKVGEGYAQDILPKRLSCLAADILNHISDVAVK</sequence>
<accession>A0A6G1PLP5</accession>
<evidence type="ECO:0000313" key="2">
    <source>
        <dbReference type="Proteomes" id="UP000503349"/>
    </source>
</evidence>
<organism evidence="1 2">
    <name type="scientific">Channa argus</name>
    <name type="common">Northern snakehead</name>
    <name type="synonym">Ophicephalus argus</name>
    <dbReference type="NCBI Taxonomy" id="215402"/>
    <lineage>
        <taxon>Eukaryota</taxon>
        <taxon>Metazoa</taxon>
        <taxon>Chordata</taxon>
        <taxon>Craniata</taxon>
        <taxon>Vertebrata</taxon>
        <taxon>Euteleostomi</taxon>
        <taxon>Actinopterygii</taxon>
        <taxon>Neopterygii</taxon>
        <taxon>Teleostei</taxon>
        <taxon>Neoteleostei</taxon>
        <taxon>Acanthomorphata</taxon>
        <taxon>Anabantaria</taxon>
        <taxon>Anabantiformes</taxon>
        <taxon>Channoidei</taxon>
        <taxon>Channidae</taxon>
        <taxon>Channa</taxon>
    </lineage>
</organism>
<name>A0A6G1PLP5_CHAAH</name>
<proteinExistence type="predicted"/>
<protein>
    <submittedName>
        <fullName evidence="1">Uncharacterized protein</fullName>
    </submittedName>
</protein>